<gene>
    <name evidence="2" type="ORF">WA026_003456</name>
</gene>
<reference evidence="2 3" key="1">
    <citation type="submission" date="2023-03" db="EMBL/GenBank/DDBJ databases">
        <title>Genome insight into feeding habits of ladybird beetles.</title>
        <authorList>
            <person name="Li H.-S."/>
            <person name="Huang Y.-H."/>
            <person name="Pang H."/>
        </authorList>
    </citation>
    <scope>NUCLEOTIDE SEQUENCE [LARGE SCALE GENOMIC DNA]</scope>
    <source>
        <strain evidence="2">SYSU_2023b</strain>
        <tissue evidence="2">Whole body</tissue>
    </source>
</reference>
<dbReference type="Proteomes" id="UP001431783">
    <property type="component" value="Unassembled WGS sequence"/>
</dbReference>
<feature type="region of interest" description="Disordered" evidence="1">
    <location>
        <begin position="92"/>
        <end position="118"/>
    </location>
</feature>
<evidence type="ECO:0000313" key="3">
    <source>
        <dbReference type="Proteomes" id="UP001431783"/>
    </source>
</evidence>
<keyword evidence="3" id="KW-1185">Reference proteome</keyword>
<name>A0AAW1TMX5_9CUCU</name>
<evidence type="ECO:0000256" key="1">
    <source>
        <dbReference type="SAM" id="MobiDB-lite"/>
    </source>
</evidence>
<proteinExistence type="predicted"/>
<feature type="non-terminal residue" evidence="2">
    <location>
        <position position="230"/>
    </location>
</feature>
<dbReference type="AlphaFoldDB" id="A0AAW1TMX5"/>
<sequence length="230" mass="25492">GTLTLGESTEVPSTTESKPFYPNIRLDGSWFTLKPWFDIDRNVTESSTSYTYESPAITELVTETSNVERSTIKVVSKVGTWFTLPPLWYSQESQETESPNVDTTLEKSDNSSVSDDSQEITNTTLITTTDFASTTEKSSNIFGNSWLSFTPDWFPVQSSSTEGQTGVLTIEKVNSSSMPTEIPETTTETLSTLTDTTSTTTTEASRNIFGSSWFSFKPNWFDNSVTESQS</sequence>
<organism evidence="2 3">
    <name type="scientific">Henosepilachna vigintioctopunctata</name>
    <dbReference type="NCBI Taxonomy" id="420089"/>
    <lineage>
        <taxon>Eukaryota</taxon>
        <taxon>Metazoa</taxon>
        <taxon>Ecdysozoa</taxon>
        <taxon>Arthropoda</taxon>
        <taxon>Hexapoda</taxon>
        <taxon>Insecta</taxon>
        <taxon>Pterygota</taxon>
        <taxon>Neoptera</taxon>
        <taxon>Endopterygota</taxon>
        <taxon>Coleoptera</taxon>
        <taxon>Polyphaga</taxon>
        <taxon>Cucujiformia</taxon>
        <taxon>Coccinelloidea</taxon>
        <taxon>Coccinellidae</taxon>
        <taxon>Epilachninae</taxon>
        <taxon>Epilachnini</taxon>
        <taxon>Henosepilachna</taxon>
    </lineage>
</organism>
<feature type="non-terminal residue" evidence="2">
    <location>
        <position position="1"/>
    </location>
</feature>
<dbReference type="EMBL" id="JARQZJ010000001">
    <property type="protein sequence ID" value="KAK9869718.1"/>
    <property type="molecule type" value="Genomic_DNA"/>
</dbReference>
<feature type="compositionally biased region" description="Polar residues" evidence="1">
    <location>
        <begin position="92"/>
        <end position="103"/>
    </location>
</feature>
<protein>
    <submittedName>
        <fullName evidence="2">Uncharacterized protein</fullName>
    </submittedName>
</protein>
<comment type="caution">
    <text evidence="2">The sequence shown here is derived from an EMBL/GenBank/DDBJ whole genome shotgun (WGS) entry which is preliminary data.</text>
</comment>
<accession>A0AAW1TMX5</accession>
<evidence type="ECO:0000313" key="2">
    <source>
        <dbReference type="EMBL" id="KAK9869718.1"/>
    </source>
</evidence>